<proteinExistence type="predicted"/>
<evidence type="ECO:0000256" key="1">
    <source>
        <dbReference type="SAM" id="Phobius"/>
    </source>
</evidence>
<evidence type="ECO:0000313" key="2">
    <source>
        <dbReference type="EMBL" id="TWU18428.1"/>
    </source>
</evidence>
<keyword evidence="1" id="KW-0472">Membrane</keyword>
<sequence length="109" mass="11288">MLLTSTPVDQRYGALFVWNLPIVATMSLAGFWSKTLAGSSAIVAASVQIVFAVLSRYLAFGGDITGTVVITTPIVLVLLGLGLGLLALKPAASAEQSCDSHELGPGDQR</sequence>
<comment type="caution">
    <text evidence="2">The sequence shown here is derived from an EMBL/GenBank/DDBJ whole genome shotgun (WGS) entry which is preliminary data.</text>
</comment>
<organism evidence="2 3">
    <name type="scientific">Allorhodopirellula heiligendammensis</name>
    <dbReference type="NCBI Taxonomy" id="2714739"/>
    <lineage>
        <taxon>Bacteria</taxon>
        <taxon>Pseudomonadati</taxon>
        <taxon>Planctomycetota</taxon>
        <taxon>Planctomycetia</taxon>
        <taxon>Pirellulales</taxon>
        <taxon>Pirellulaceae</taxon>
        <taxon>Allorhodopirellula</taxon>
    </lineage>
</organism>
<keyword evidence="1" id="KW-0812">Transmembrane</keyword>
<gene>
    <name evidence="2" type="ORF">Poly21_05900</name>
</gene>
<dbReference type="EMBL" id="SJPU01000001">
    <property type="protein sequence ID" value="TWU18428.1"/>
    <property type="molecule type" value="Genomic_DNA"/>
</dbReference>
<feature type="transmembrane region" description="Helical" evidence="1">
    <location>
        <begin position="12"/>
        <end position="32"/>
    </location>
</feature>
<keyword evidence="3" id="KW-1185">Reference proteome</keyword>
<evidence type="ECO:0000313" key="3">
    <source>
        <dbReference type="Proteomes" id="UP000319908"/>
    </source>
</evidence>
<feature type="transmembrane region" description="Helical" evidence="1">
    <location>
        <begin position="39"/>
        <end position="58"/>
    </location>
</feature>
<reference evidence="2 3" key="1">
    <citation type="journal article" date="2020" name="Antonie Van Leeuwenhoek">
        <title>Rhodopirellula heiligendammensis sp. nov., Rhodopirellula pilleata sp. nov., and Rhodopirellula solitaria sp. nov. isolated from natural or artificial marine surfaces in Northern Germany and California, USA, and emended description of the genus Rhodopirellula.</title>
        <authorList>
            <person name="Kallscheuer N."/>
            <person name="Wiegand S."/>
            <person name="Jogler M."/>
            <person name="Boedeker C."/>
            <person name="Peeters S.H."/>
            <person name="Rast P."/>
            <person name="Heuer A."/>
            <person name="Jetten M.S.M."/>
            <person name="Rohde M."/>
            <person name="Jogler C."/>
        </authorList>
    </citation>
    <scope>NUCLEOTIDE SEQUENCE [LARGE SCALE GENOMIC DNA]</scope>
    <source>
        <strain evidence="2 3">Poly21</strain>
    </source>
</reference>
<dbReference type="AlphaFoldDB" id="A0A5C6C2S9"/>
<dbReference type="Proteomes" id="UP000319908">
    <property type="component" value="Unassembled WGS sequence"/>
</dbReference>
<accession>A0A5C6C2S9</accession>
<keyword evidence="1" id="KW-1133">Transmembrane helix</keyword>
<name>A0A5C6C2S9_9BACT</name>
<feature type="transmembrane region" description="Helical" evidence="1">
    <location>
        <begin position="64"/>
        <end position="88"/>
    </location>
</feature>
<protein>
    <submittedName>
        <fullName evidence="2">Uncharacterized protein</fullName>
    </submittedName>
</protein>